<dbReference type="Proteomes" id="UP001597201">
    <property type="component" value="Unassembled WGS sequence"/>
</dbReference>
<protein>
    <submittedName>
        <fullName evidence="2">Uncharacterized protein</fullName>
    </submittedName>
</protein>
<keyword evidence="1" id="KW-0812">Transmembrane</keyword>
<sequence length="72" mass="9320">MNHEKIHLKQQVEMLWLFYFIWYLLEFLFHFMKYRNFLKAYKAISFEKEAYANEQNLNYLLERKFWSFLNYF</sequence>
<name>A0ABW3Y147_9FLAO</name>
<evidence type="ECO:0000313" key="3">
    <source>
        <dbReference type="Proteomes" id="UP001597201"/>
    </source>
</evidence>
<organism evidence="2 3">
    <name type="scientific">Namhaeicola litoreus</name>
    <dbReference type="NCBI Taxonomy" id="1052145"/>
    <lineage>
        <taxon>Bacteria</taxon>
        <taxon>Pseudomonadati</taxon>
        <taxon>Bacteroidota</taxon>
        <taxon>Flavobacteriia</taxon>
        <taxon>Flavobacteriales</taxon>
        <taxon>Flavobacteriaceae</taxon>
        <taxon>Namhaeicola</taxon>
    </lineage>
</organism>
<comment type="caution">
    <text evidence="2">The sequence shown here is derived from an EMBL/GenBank/DDBJ whole genome shotgun (WGS) entry which is preliminary data.</text>
</comment>
<accession>A0ABW3Y147</accession>
<evidence type="ECO:0000256" key="1">
    <source>
        <dbReference type="SAM" id="Phobius"/>
    </source>
</evidence>
<proteinExistence type="predicted"/>
<keyword evidence="3" id="KW-1185">Reference proteome</keyword>
<reference evidence="3" key="1">
    <citation type="journal article" date="2019" name="Int. J. Syst. Evol. Microbiol.">
        <title>The Global Catalogue of Microorganisms (GCM) 10K type strain sequencing project: providing services to taxonomists for standard genome sequencing and annotation.</title>
        <authorList>
            <consortium name="The Broad Institute Genomics Platform"/>
            <consortium name="The Broad Institute Genome Sequencing Center for Infectious Disease"/>
            <person name="Wu L."/>
            <person name="Ma J."/>
        </authorList>
    </citation>
    <scope>NUCLEOTIDE SEQUENCE [LARGE SCALE GENOMIC DNA]</scope>
    <source>
        <strain evidence="3">CCUG 61485</strain>
    </source>
</reference>
<gene>
    <name evidence="2" type="ORF">ACFQ39_08010</name>
</gene>
<keyword evidence="1" id="KW-1133">Transmembrane helix</keyword>
<feature type="transmembrane region" description="Helical" evidence="1">
    <location>
        <begin position="14"/>
        <end position="32"/>
    </location>
</feature>
<evidence type="ECO:0000313" key="2">
    <source>
        <dbReference type="EMBL" id="MFD1315554.1"/>
    </source>
</evidence>
<dbReference type="EMBL" id="JBHTMY010000003">
    <property type="protein sequence ID" value="MFD1315554.1"/>
    <property type="molecule type" value="Genomic_DNA"/>
</dbReference>
<keyword evidence="1" id="KW-0472">Membrane</keyword>